<proteinExistence type="predicted"/>
<feature type="region of interest" description="Disordered" evidence="1">
    <location>
        <begin position="705"/>
        <end position="727"/>
    </location>
</feature>
<name>A0A5F1YTS0_9LEPT</name>
<dbReference type="OrthoDB" id="343280at2"/>
<keyword evidence="3" id="KW-1185">Reference proteome</keyword>
<sequence>MKLKSLFFVSLLPLFVVCSGNGKSPVWAGPLRPGEFKLWYRPEISLNPELVRENSERWNHTEVRAEVVEGGVCLFAGAVPVFAVSVCVPDDSFGSNQLEFQNILTFWKRNRKARSDRMVFPFSESGEAFLSVRLSKTITEDLNENWLVLSGDAELDSVLDGIGFPRSNRRSVFESDSEIRPHSVRLWNGFSVFAGPSLVRIIFHSPYILDSENVLVLEIPGDVSVLSDFFVSIEDHNREVAAFCKNELPSLTEWFAGTEAPLGRFFEVGNKNEYAVCTAKADVKLGENEYSLWKKTVFLIPGETILRIETDKPGFGVAFEKFPWASLKKAGSISMTDGTRTKIFSLSERTYEEGDSYYSVQNESYSVCDPEILPRLSDRFCGNPGRIETSNDPIDKRDFCGLDSFRLEEVNFTGIFASGKLEERGKFTDLEFTGEAACDPDSLSLLFAGFEVPIRTSDHRIHPGQILTLGSGDFLERKILLSKANLRKLEYSNSISLLDRVSGRKKELFSIQPWIPVLRRTDGYVLSLLFREGNWIPHPFSGSETILEDLRFKNAMDPGIKTKAVFPEIQPNAEISEVSWMGSYEGNTAISADRFVELDSSTEGFRRLEIGNDSPVRSYLIPLSKGKNVFSSGNLVCFPDAISWILPELSLGSSGTIRLLPEEGIFVSDRLVWNQQTGPGVNSTSQKTRRSAVSVRTLGGERIWKSSGLSDPTRRKTSCPGTEASPGEENRIHPFLYKENGNLSNALDPILSWNFPGFLDVSEITLLQNTPAQTQSERRTEAGRFLEVWSSLLPVLSGGFVFQKDILTYLFPSFGEGLILIPASTGILIDSVYPHPAVSSNEWFTLCNRSDFAVDMRSLEIRDSSAADRIVEYSARFGNSLPEGWNSLYPNSQRWIFNERFLYSGECGYVLSPGFKNETLPFTETGYGKIFTIDKTATIGNGISKNEGLDLFQERSSGFVHLHSYGNQRSPRPATIDADTGNVIRLKAGKTGGGIEDYSILIKESL</sequence>
<evidence type="ECO:0000313" key="3">
    <source>
        <dbReference type="Proteomes" id="UP000298277"/>
    </source>
</evidence>
<accession>A0A5F1YTS0</accession>
<reference evidence="2" key="1">
    <citation type="journal article" date="2019" name="PLoS Negl. Trop. Dis.">
        <title>Revisiting the worldwide diversity of Leptospira species in the environment.</title>
        <authorList>
            <person name="Vincent A.T."/>
            <person name="Schiettekatte O."/>
            <person name="Bourhy P."/>
            <person name="Veyrier F.J."/>
            <person name="Picardeau M."/>
        </authorList>
    </citation>
    <scope>NUCLEOTIDE SEQUENCE [LARGE SCALE GENOMIC DNA]</scope>
    <source>
        <strain evidence="2">201800299</strain>
    </source>
</reference>
<dbReference type="EMBL" id="RQFA01000032">
    <property type="protein sequence ID" value="TGK35193.1"/>
    <property type="molecule type" value="Genomic_DNA"/>
</dbReference>
<dbReference type="AlphaFoldDB" id="A0A5F1YTS0"/>
<evidence type="ECO:0000313" key="2">
    <source>
        <dbReference type="EMBL" id="TGK35193.1"/>
    </source>
</evidence>
<evidence type="ECO:0000256" key="1">
    <source>
        <dbReference type="SAM" id="MobiDB-lite"/>
    </source>
</evidence>
<evidence type="ECO:0008006" key="4">
    <source>
        <dbReference type="Google" id="ProtNLM"/>
    </source>
</evidence>
<gene>
    <name evidence="2" type="ORF">EHQ17_07060</name>
</gene>
<comment type="caution">
    <text evidence="2">The sequence shown here is derived from an EMBL/GenBank/DDBJ whole genome shotgun (WGS) entry which is preliminary data.</text>
</comment>
<dbReference type="Proteomes" id="UP000298277">
    <property type="component" value="Unassembled WGS sequence"/>
</dbReference>
<protein>
    <recommendedName>
        <fullName evidence="4">Lipoprotein</fullName>
    </recommendedName>
</protein>
<dbReference type="NCBIfam" id="NF047473">
    <property type="entry name" value="lipo_LIC11755"/>
    <property type="match status" value="1"/>
</dbReference>
<organism evidence="2 3">
    <name type="scientific">Leptospira gomenensis</name>
    <dbReference type="NCBI Taxonomy" id="2484974"/>
    <lineage>
        <taxon>Bacteria</taxon>
        <taxon>Pseudomonadati</taxon>
        <taxon>Spirochaetota</taxon>
        <taxon>Spirochaetia</taxon>
        <taxon>Leptospirales</taxon>
        <taxon>Leptospiraceae</taxon>
        <taxon>Leptospira</taxon>
    </lineage>
</organism>
<dbReference type="RefSeq" id="WP_135592419.1">
    <property type="nucleotide sequence ID" value="NZ_RQEZ01000105.1"/>
</dbReference>